<organism evidence="1 2">
    <name type="scientific">Spongisporangium articulatum</name>
    <dbReference type="NCBI Taxonomy" id="3362603"/>
    <lineage>
        <taxon>Bacteria</taxon>
        <taxon>Bacillati</taxon>
        <taxon>Actinomycetota</taxon>
        <taxon>Actinomycetes</taxon>
        <taxon>Kineosporiales</taxon>
        <taxon>Kineosporiaceae</taxon>
        <taxon>Spongisporangium</taxon>
    </lineage>
</organism>
<evidence type="ECO:0000313" key="2">
    <source>
        <dbReference type="Proteomes" id="UP001612915"/>
    </source>
</evidence>
<dbReference type="RefSeq" id="WP_398283986.1">
    <property type="nucleotide sequence ID" value="NZ_JBITLV010000007.1"/>
</dbReference>
<reference evidence="1 2" key="1">
    <citation type="submission" date="2024-10" db="EMBL/GenBank/DDBJ databases">
        <title>The Natural Products Discovery Center: Release of the First 8490 Sequenced Strains for Exploring Actinobacteria Biosynthetic Diversity.</title>
        <authorList>
            <person name="Kalkreuter E."/>
            <person name="Kautsar S.A."/>
            <person name="Yang D."/>
            <person name="Bader C.D."/>
            <person name="Teijaro C.N."/>
            <person name="Fluegel L."/>
            <person name="Davis C.M."/>
            <person name="Simpson J.R."/>
            <person name="Lauterbach L."/>
            <person name="Steele A.D."/>
            <person name="Gui C."/>
            <person name="Meng S."/>
            <person name="Li G."/>
            <person name="Viehrig K."/>
            <person name="Ye F."/>
            <person name="Su P."/>
            <person name="Kiefer A.F."/>
            <person name="Nichols A."/>
            <person name="Cepeda A.J."/>
            <person name="Yan W."/>
            <person name="Fan B."/>
            <person name="Jiang Y."/>
            <person name="Adhikari A."/>
            <person name="Zheng C.-J."/>
            <person name="Schuster L."/>
            <person name="Cowan T.M."/>
            <person name="Smanski M.J."/>
            <person name="Chevrette M.G."/>
            <person name="De Carvalho L.P.S."/>
            <person name="Shen B."/>
        </authorList>
    </citation>
    <scope>NUCLEOTIDE SEQUENCE [LARGE SCALE GENOMIC DNA]</scope>
    <source>
        <strain evidence="1 2">NPDC049639</strain>
    </source>
</reference>
<name>A0ABW8ASM4_9ACTN</name>
<dbReference type="EMBL" id="JBITLV010000007">
    <property type="protein sequence ID" value="MFI7589394.1"/>
    <property type="molecule type" value="Genomic_DNA"/>
</dbReference>
<accession>A0ABW8ASM4</accession>
<dbReference type="Proteomes" id="UP001612915">
    <property type="component" value="Unassembled WGS sequence"/>
</dbReference>
<keyword evidence="2" id="KW-1185">Reference proteome</keyword>
<gene>
    <name evidence="1" type="ORF">ACIB24_20210</name>
</gene>
<protein>
    <submittedName>
        <fullName evidence="1">Uncharacterized protein</fullName>
    </submittedName>
</protein>
<sequence>MPDAAQMWAARLGDQDDDLSAVLRHVRVNRLPATRAAWANSWQTREFLNLGLLILHEHQLQQGTSAQGDGVKLSSTLTPENLANTAQLKVADPDRASVLSVVRWKETWGHQAAYTEDLIAYLFRPGPQERRIATVREAVLVTDPDLPYAKYVRLATDALFQAAAEDPVLRLQQWIQAAIPGHPSVLTHALRVDELSRELWTVILEKNMTAYGLTPKHGVTFADLAAAVRYAIAGLLLVREPGTLPPAMASGDSPLAAISLSLAAAYCDVTLDDLETRLPTI</sequence>
<evidence type="ECO:0000313" key="1">
    <source>
        <dbReference type="EMBL" id="MFI7589394.1"/>
    </source>
</evidence>
<proteinExistence type="predicted"/>
<comment type="caution">
    <text evidence="1">The sequence shown here is derived from an EMBL/GenBank/DDBJ whole genome shotgun (WGS) entry which is preliminary data.</text>
</comment>